<evidence type="ECO:0000313" key="2">
    <source>
        <dbReference type="EMBL" id="QDZ08277.1"/>
    </source>
</evidence>
<dbReference type="OrthoDB" id="228033at2"/>
<accession>A0A5B8LJ21</accession>
<feature type="domain" description="DUF4178" evidence="1">
    <location>
        <begin position="56"/>
        <end position="201"/>
    </location>
</feature>
<dbReference type="Pfam" id="PF13785">
    <property type="entry name" value="DUF4178"/>
    <property type="match status" value="1"/>
</dbReference>
<organism evidence="2 3">
    <name type="scientific">Sphingomonas panacisoli</name>
    <dbReference type="NCBI Taxonomy" id="1813879"/>
    <lineage>
        <taxon>Bacteria</taxon>
        <taxon>Pseudomonadati</taxon>
        <taxon>Pseudomonadota</taxon>
        <taxon>Alphaproteobacteria</taxon>
        <taxon>Sphingomonadales</taxon>
        <taxon>Sphingomonadaceae</taxon>
        <taxon>Sphingomonas</taxon>
    </lineage>
</organism>
<dbReference type="AlphaFoldDB" id="A0A5B8LJ21"/>
<evidence type="ECO:0000259" key="1">
    <source>
        <dbReference type="Pfam" id="PF13785"/>
    </source>
</evidence>
<dbReference type="Proteomes" id="UP000315673">
    <property type="component" value="Chromosome"/>
</dbReference>
<keyword evidence="3" id="KW-1185">Reference proteome</keyword>
<sequence length="223" mass="24234">MLRASCPNCGAPIAFRSADLPVKVCDYCHSAVLRTGGNLAAMGKVADVPDDVSPLQLGVHGRVGARSFDLIGRVRWRYDDGAWNEWLAYFDDGSTGWLGESMGRYMLLRQVDLSHVVSDVVKLLQSGFTVMPGTQAMIDNVEYWASDVKKVSCVASEGELPFNSLGLSAWSVDLMSADEHCASIQRAGDEDVEVYAGQYVSLADIAATGLREFEGWPMPAYKA</sequence>
<name>A0A5B8LJ21_9SPHN</name>
<reference evidence="2 3" key="1">
    <citation type="submission" date="2019-07" db="EMBL/GenBank/DDBJ databases">
        <title>Full genome sequence of Sphingomonas sp. 4R-6-7(HKS19).</title>
        <authorList>
            <person name="Im W.-T."/>
        </authorList>
    </citation>
    <scope>NUCLEOTIDE SEQUENCE [LARGE SCALE GENOMIC DNA]</scope>
    <source>
        <strain evidence="2 3">HKS19</strain>
    </source>
</reference>
<dbReference type="EMBL" id="CP042306">
    <property type="protein sequence ID" value="QDZ08277.1"/>
    <property type="molecule type" value="Genomic_DNA"/>
</dbReference>
<protein>
    <submittedName>
        <fullName evidence="2">DUF4178 domain-containing protein</fullName>
    </submittedName>
</protein>
<proteinExistence type="predicted"/>
<dbReference type="KEGG" id="spai:FPZ24_12985"/>
<gene>
    <name evidence="2" type="ORF">FPZ24_12985</name>
</gene>
<dbReference type="RefSeq" id="WP_146572639.1">
    <property type="nucleotide sequence ID" value="NZ_CP042306.1"/>
</dbReference>
<evidence type="ECO:0000313" key="3">
    <source>
        <dbReference type="Proteomes" id="UP000315673"/>
    </source>
</evidence>
<dbReference type="InterPro" id="IPR025235">
    <property type="entry name" value="DUF4178"/>
</dbReference>